<dbReference type="EMBL" id="FOLQ01000008">
    <property type="protein sequence ID" value="SFD89038.1"/>
    <property type="molecule type" value="Genomic_DNA"/>
</dbReference>
<feature type="region of interest" description="Disordered" evidence="1">
    <location>
        <begin position="1"/>
        <end position="20"/>
    </location>
</feature>
<dbReference type="RefSeq" id="WP_093829429.1">
    <property type="nucleotide sequence ID" value="NZ_FOLQ01000008.1"/>
</dbReference>
<dbReference type="AlphaFoldDB" id="A0A1I1W3S8"/>
<evidence type="ECO:0000256" key="1">
    <source>
        <dbReference type="SAM" id="MobiDB-lite"/>
    </source>
</evidence>
<accession>A0A1I1W3S8</accession>
<keyword evidence="3" id="KW-1185">Reference proteome</keyword>
<reference evidence="2 3" key="1">
    <citation type="submission" date="2016-10" db="EMBL/GenBank/DDBJ databases">
        <authorList>
            <person name="de Groot N.N."/>
        </authorList>
    </citation>
    <scope>NUCLEOTIDE SEQUENCE [LARGE SCALE GENOMIC DNA]</scope>
    <source>
        <strain evidence="2 3">DSM 26130</strain>
    </source>
</reference>
<name>A0A1I1W3S8_9BACT</name>
<protein>
    <submittedName>
        <fullName evidence="2">Uncharacterized protein</fullName>
    </submittedName>
</protein>
<organism evidence="2 3">
    <name type="scientific">Spirosoma endophyticum</name>
    <dbReference type="NCBI Taxonomy" id="662367"/>
    <lineage>
        <taxon>Bacteria</taxon>
        <taxon>Pseudomonadati</taxon>
        <taxon>Bacteroidota</taxon>
        <taxon>Cytophagia</taxon>
        <taxon>Cytophagales</taxon>
        <taxon>Cytophagaceae</taxon>
        <taxon>Spirosoma</taxon>
    </lineage>
</organism>
<dbReference type="Proteomes" id="UP000198598">
    <property type="component" value="Unassembled WGS sequence"/>
</dbReference>
<gene>
    <name evidence="2" type="ORF">SAMN05216167_10891</name>
</gene>
<feature type="compositionally biased region" description="Basic and acidic residues" evidence="1">
    <location>
        <begin position="1"/>
        <end position="11"/>
    </location>
</feature>
<evidence type="ECO:0000313" key="2">
    <source>
        <dbReference type="EMBL" id="SFD89038.1"/>
    </source>
</evidence>
<sequence>MEPHNSEKDQFQPDDQQNALVPKGIEIYKKAQTELGETATSEDVRLAATNELITWYHQEVKGPFTDGDLNTVMNTVIAAVTMNIENE</sequence>
<evidence type="ECO:0000313" key="3">
    <source>
        <dbReference type="Proteomes" id="UP000198598"/>
    </source>
</evidence>
<proteinExistence type="predicted"/>